<sequence>MDSSKYSANSVERCLENAQSGKADVDHLFPAPRYFQVHFEYIQDGLSDLQHQDGQLLRRIDEIERKLDRILRLLGRDLN</sequence>
<protein>
    <submittedName>
        <fullName evidence="1">Uncharacterized protein</fullName>
    </submittedName>
</protein>
<evidence type="ECO:0000313" key="1">
    <source>
        <dbReference type="EMBL" id="MBD9355167.1"/>
    </source>
</evidence>
<dbReference type="Proteomes" id="UP000652176">
    <property type="component" value="Unassembled WGS sequence"/>
</dbReference>
<gene>
    <name evidence="1" type="ORF">IE877_04615</name>
</gene>
<keyword evidence="2" id="KW-1185">Reference proteome</keyword>
<dbReference type="RefSeq" id="WP_192373566.1">
    <property type="nucleotide sequence ID" value="NZ_CAJHIV010000001.1"/>
</dbReference>
<name>A0ABR9CWC5_9GAMM</name>
<dbReference type="EMBL" id="JACXSS010000001">
    <property type="protein sequence ID" value="MBD9355167.1"/>
    <property type="molecule type" value="Genomic_DNA"/>
</dbReference>
<proteinExistence type="predicted"/>
<comment type="caution">
    <text evidence="1">The sequence shown here is derived from an EMBL/GenBank/DDBJ whole genome shotgun (WGS) entry which is preliminary data.</text>
</comment>
<reference evidence="1 2" key="1">
    <citation type="submission" date="2020-09" db="EMBL/GenBank/DDBJ databases">
        <title>Methylomonas albis sp. nov. and Methylomonas fluvii sp. nov.: Two cold-adapted methanotrophs from the River Elbe and an amended description of Methylovulum psychrotolerans strain Eb1.</title>
        <authorList>
            <person name="Bussmann I.K."/>
            <person name="Klings K.-W."/>
            <person name="Warnstedt J."/>
            <person name="Hoppert M."/>
            <person name="Saborowski A."/>
            <person name="Horn F."/>
            <person name="Liebner S."/>
        </authorList>
    </citation>
    <scope>NUCLEOTIDE SEQUENCE [LARGE SCALE GENOMIC DNA]</scope>
    <source>
        <strain evidence="1 2">EbA</strain>
    </source>
</reference>
<accession>A0ABR9CWC5</accession>
<evidence type="ECO:0000313" key="2">
    <source>
        <dbReference type="Proteomes" id="UP000652176"/>
    </source>
</evidence>
<organism evidence="1 2">
    <name type="scientific">Methylomonas albis</name>
    <dbReference type="NCBI Taxonomy" id="1854563"/>
    <lineage>
        <taxon>Bacteria</taxon>
        <taxon>Pseudomonadati</taxon>
        <taxon>Pseudomonadota</taxon>
        <taxon>Gammaproteobacteria</taxon>
        <taxon>Methylococcales</taxon>
        <taxon>Methylococcaceae</taxon>
        <taxon>Methylomonas</taxon>
    </lineage>
</organism>